<dbReference type="InterPro" id="IPR037066">
    <property type="entry name" value="Plug_dom_sf"/>
</dbReference>
<dbReference type="GO" id="GO:0009279">
    <property type="term" value="C:cell outer membrane"/>
    <property type="evidence" value="ECO:0007669"/>
    <property type="project" value="UniProtKB-SubCell"/>
</dbReference>
<keyword evidence="11" id="KW-1185">Reference proteome</keyword>
<evidence type="ECO:0000256" key="3">
    <source>
        <dbReference type="ARBA" id="ARBA00022452"/>
    </source>
</evidence>
<keyword evidence="3 7" id="KW-1134">Transmembrane beta strand</keyword>
<dbReference type="AlphaFoldDB" id="A0A223NS38"/>
<sequence length="1054" mass="114125">MCFSLAFFISLAIISQPILKYLKSRFMKINLPLKFCWLSAALLATCCANSFASPLKTKGLSPVARHAQAPVKGIVKDATGETLVGVSVSIKGTTTGTQTDVNGAFTLNANPGDVLVFTYLGYVKQEITVGSDASITVTMQSDSKQLSEVVVTALGISRESKTLSYGVQTIKGNQVTDVPDASLVNSLSGKIAGAQITKSSSGVGGSTKVVLRGNKSINGDNNALYVIDGIPMPRNLSGQIGGVFGGMDRGDGIENLNPDDVESISVLPGSSSAALYGSQGSNGVILITTKKGKAGKPLISFSSNTTFESPFEIPKLQNTYGETTEEGGQPVTFSPQSWGAKVTPNNSADPKAFFNTGKTFINALSLQTGTEKNQSYFSFESTNSTGIIPSNKLDKYNFTARNTSKFFNDKLTLDVSANYVSQTVNNRPNQGYYYNPLVSLYLFPRGVDFNQYKNNYAVYDPTRVLYSQNWPYAINDIATQNPYWIINRNTNQDRLNRILGTVSLKYDITSWLNIAGRLKVDRTEDIFEAQEFATSSTVLVGPKGAYTYNPSSINQTYADLIANLNKKFGKFSLTANIGGSFQNSQTQGSNTSGNLLNIANVFSISNIDYTRVHPTQYADRQQIQSAFGTATLGYNDYLFLDVTGRNDWDSTLAFTSKQDFFYPSVGLNLVLSQAAKLPDFISFAKIRGNLTNVGNGAGAIQYATNPSYAVSNGAVNSIGAKALLTLKPEKTRSYELGTDLRFFNDKLTFIFNAYKSFTKNQIYPITVSPTTGFSTYYFNGGDLENKGLELTLGYNAKFGDFTWKPSFNFSLNRSKVLDVLEYNDPATGKLTSLDYVNLSGDVYNLRVQKGGAYGDMYALAAEKDASGNYIVDANGVPIKSSEYTKIGNVNPNFTAGLQNEFAYKSFRLSFLIDGKFGGQVVSGTQAILDQYGVSAASGAARDAGGVVVNGKKVDAKTYYQTIGGRNPTADLYTYSATNIRLRELVFGYTLPGSLLNNKVKNIGISVVARNLWMIKNNAPFDPDANLSTANGLQGLDVFNLPTIRSVGFKVSAQF</sequence>
<keyword evidence="2 7" id="KW-0813">Transport</keyword>
<dbReference type="Pfam" id="PF13715">
    <property type="entry name" value="CarbopepD_reg_2"/>
    <property type="match status" value="1"/>
</dbReference>
<evidence type="ECO:0000256" key="6">
    <source>
        <dbReference type="ARBA" id="ARBA00023237"/>
    </source>
</evidence>
<protein>
    <submittedName>
        <fullName evidence="10">TonB-linked outer membrane protein, SusC/RagA family</fullName>
    </submittedName>
</protein>
<dbReference type="InterPro" id="IPR039426">
    <property type="entry name" value="TonB-dep_rcpt-like"/>
</dbReference>
<evidence type="ECO:0000256" key="2">
    <source>
        <dbReference type="ARBA" id="ARBA00022448"/>
    </source>
</evidence>
<gene>
    <name evidence="10" type="ORF">MuYL_0767</name>
</gene>
<evidence type="ECO:0000256" key="7">
    <source>
        <dbReference type="PROSITE-ProRule" id="PRU01360"/>
    </source>
</evidence>
<dbReference type="InterPro" id="IPR008969">
    <property type="entry name" value="CarboxyPept-like_regulatory"/>
</dbReference>
<dbReference type="Gene3D" id="2.40.170.20">
    <property type="entry name" value="TonB-dependent receptor, beta-barrel domain"/>
    <property type="match status" value="1"/>
</dbReference>
<evidence type="ECO:0000256" key="5">
    <source>
        <dbReference type="ARBA" id="ARBA00023136"/>
    </source>
</evidence>
<organism evidence="10 11">
    <name type="scientific">Mucilaginibacter xinganensis</name>
    <dbReference type="NCBI Taxonomy" id="1234841"/>
    <lineage>
        <taxon>Bacteria</taxon>
        <taxon>Pseudomonadati</taxon>
        <taxon>Bacteroidota</taxon>
        <taxon>Sphingobacteriia</taxon>
        <taxon>Sphingobacteriales</taxon>
        <taxon>Sphingobacteriaceae</taxon>
        <taxon>Mucilaginibacter</taxon>
    </lineage>
</organism>
<dbReference type="InterPro" id="IPR036942">
    <property type="entry name" value="Beta-barrel_TonB_sf"/>
</dbReference>
<comment type="subcellular location">
    <subcellularLocation>
        <location evidence="1 7">Cell outer membrane</location>
        <topology evidence="1 7">Multi-pass membrane protein</topology>
    </subcellularLocation>
</comment>
<keyword evidence="6 7" id="KW-0998">Cell outer membrane</keyword>
<feature type="compositionally biased region" description="Polar residues" evidence="8">
    <location>
        <begin position="331"/>
        <end position="341"/>
    </location>
</feature>
<evidence type="ECO:0000256" key="1">
    <source>
        <dbReference type="ARBA" id="ARBA00004571"/>
    </source>
</evidence>
<dbReference type="Proteomes" id="UP000215002">
    <property type="component" value="Chromosome"/>
</dbReference>
<dbReference type="InterPro" id="IPR012910">
    <property type="entry name" value="Plug_dom"/>
</dbReference>
<keyword evidence="4 7" id="KW-0812">Transmembrane</keyword>
<feature type="domain" description="TonB-dependent receptor plug" evidence="9">
    <location>
        <begin position="163"/>
        <end position="284"/>
    </location>
</feature>
<dbReference type="PROSITE" id="PS52016">
    <property type="entry name" value="TONB_DEPENDENT_REC_3"/>
    <property type="match status" value="1"/>
</dbReference>
<dbReference type="Gene3D" id="2.170.130.10">
    <property type="entry name" value="TonB-dependent receptor, plug domain"/>
    <property type="match status" value="1"/>
</dbReference>
<evidence type="ECO:0000313" key="10">
    <source>
        <dbReference type="EMBL" id="ASU32667.1"/>
    </source>
</evidence>
<feature type="region of interest" description="Disordered" evidence="8">
    <location>
        <begin position="321"/>
        <end position="341"/>
    </location>
</feature>
<evidence type="ECO:0000256" key="4">
    <source>
        <dbReference type="ARBA" id="ARBA00022692"/>
    </source>
</evidence>
<dbReference type="NCBIfam" id="TIGR04056">
    <property type="entry name" value="OMP_RagA_SusC"/>
    <property type="match status" value="1"/>
</dbReference>
<dbReference type="Gene3D" id="2.60.40.1120">
    <property type="entry name" value="Carboxypeptidase-like, regulatory domain"/>
    <property type="match status" value="1"/>
</dbReference>
<dbReference type="SUPFAM" id="SSF56935">
    <property type="entry name" value="Porins"/>
    <property type="match status" value="1"/>
</dbReference>
<dbReference type="EMBL" id="CP022743">
    <property type="protein sequence ID" value="ASU32667.1"/>
    <property type="molecule type" value="Genomic_DNA"/>
</dbReference>
<accession>A0A223NS38</accession>
<evidence type="ECO:0000259" key="9">
    <source>
        <dbReference type="Pfam" id="PF07715"/>
    </source>
</evidence>
<proteinExistence type="inferred from homology"/>
<keyword evidence="5 7" id="KW-0472">Membrane</keyword>
<reference evidence="10 11" key="1">
    <citation type="submission" date="2017-08" db="EMBL/GenBank/DDBJ databases">
        <title>Complete genome sequence of Mucilaginibacter sp. strain BJC16-A31.</title>
        <authorList>
            <consortium name="Henan University of Science and Technology"/>
            <person name="You X."/>
        </authorList>
    </citation>
    <scope>NUCLEOTIDE SEQUENCE [LARGE SCALE GENOMIC DNA]</scope>
    <source>
        <strain evidence="10 11">BJC16-A31</strain>
    </source>
</reference>
<dbReference type="SUPFAM" id="SSF49464">
    <property type="entry name" value="Carboxypeptidase regulatory domain-like"/>
    <property type="match status" value="1"/>
</dbReference>
<evidence type="ECO:0000256" key="8">
    <source>
        <dbReference type="SAM" id="MobiDB-lite"/>
    </source>
</evidence>
<evidence type="ECO:0000313" key="11">
    <source>
        <dbReference type="Proteomes" id="UP000215002"/>
    </source>
</evidence>
<dbReference type="KEGG" id="muc:MuYL_0767"/>
<name>A0A223NS38_9SPHI</name>
<dbReference type="InterPro" id="IPR023996">
    <property type="entry name" value="TonB-dep_OMP_SusC/RagA"/>
</dbReference>
<dbReference type="NCBIfam" id="TIGR04057">
    <property type="entry name" value="SusC_RagA_signa"/>
    <property type="match status" value="1"/>
</dbReference>
<comment type="similarity">
    <text evidence="7">Belongs to the TonB-dependent receptor family.</text>
</comment>
<dbReference type="Pfam" id="PF07715">
    <property type="entry name" value="Plug"/>
    <property type="match status" value="1"/>
</dbReference>
<dbReference type="InterPro" id="IPR023997">
    <property type="entry name" value="TonB-dep_OMP_SusC/RagA_CS"/>
</dbReference>